<comment type="caution">
    <text evidence="1">The sequence shown here is derived from an EMBL/GenBank/DDBJ whole genome shotgun (WGS) entry which is preliminary data.</text>
</comment>
<keyword evidence="2" id="KW-1185">Reference proteome</keyword>
<protein>
    <submittedName>
        <fullName evidence="1">17457_t:CDS:1</fullName>
    </submittedName>
</protein>
<dbReference type="EMBL" id="CAJVPQ010001019">
    <property type="protein sequence ID" value="CAG8527182.1"/>
    <property type="molecule type" value="Genomic_DNA"/>
</dbReference>
<organism evidence="1 2">
    <name type="scientific">Funneliformis caledonium</name>
    <dbReference type="NCBI Taxonomy" id="1117310"/>
    <lineage>
        <taxon>Eukaryota</taxon>
        <taxon>Fungi</taxon>
        <taxon>Fungi incertae sedis</taxon>
        <taxon>Mucoromycota</taxon>
        <taxon>Glomeromycotina</taxon>
        <taxon>Glomeromycetes</taxon>
        <taxon>Glomerales</taxon>
        <taxon>Glomeraceae</taxon>
        <taxon>Funneliformis</taxon>
    </lineage>
</organism>
<reference evidence="1" key="1">
    <citation type="submission" date="2021-06" db="EMBL/GenBank/DDBJ databases">
        <authorList>
            <person name="Kallberg Y."/>
            <person name="Tangrot J."/>
            <person name="Rosling A."/>
        </authorList>
    </citation>
    <scope>NUCLEOTIDE SEQUENCE</scope>
    <source>
        <strain evidence="1">UK204</strain>
    </source>
</reference>
<evidence type="ECO:0000313" key="2">
    <source>
        <dbReference type="Proteomes" id="UP000789570"/>
    </source>
</evidence>
<sequence length="92" mass="11185">MVKNTWNAIDPFLIRRSFKCYEISNKQNESKEYLIFDYYKVARSNTTNQSNYIYLNDEIDDQKNRNIEIYLEKEKNNIGDGDKKYEDGYYKI</sequence>
<name>A0A9N9AEZ6_9GLOM</name>
<evidence type="ECO:0000313" key="1">
    <source>
        <dbReference type="EMBL" id="CAG8527182.1"/>
    </source>
</evidence>
<accession>A0A9N9AEZ6</accession>
<gene>
    <name evidence="1" type="ORF">FCALED_LOCUS4995</name>
</gene>
<dbReference type="AlphaFoldDB" id="A0A9N9AEZ6"/>
<dbReference type="OrthoDB" id="2440789at2759"/>
<dbReference type="Proteomes" id="UP000789570">
    <property type="component" value="Unassembled WGS sequence"/>
</dbReference>
<proteinExistence type="predicted"/>